<comment type="caution">
    <text evidence="1">The sequence shown here is derived from an EMBL/GenBank/DDBJ whole genome shotgun (WGS) entry which is preliminary data.</text>
</comment>
<keyword evidence="2" id="KW-1185">Reference proteome</keyword>
<name>A0ACC2EHT9_DIPCM</name>
<gene>
    <name evidence="1" type="ORF">O6H91_02G090100</name>
</gene>
<organism evidence="1 2">
    <name type="scientific">Diphasiastrum complanatum</name>
    <name type="common">Issler's clubmoss</name>
    <name type="synonym">Lycopodium complanatum</name>
    <dbReference type="NCBI Taxonomy" id="34168"/>
    <lineage>
        <taxon>Eukaryota</taxon>
        <taxon>Viridiplantae</taxon>
        <taxon>Streptophyta</taxon>
        <taxon>Embryophyta</taxon>
        <taxon>Tracheophyta</taxon>
        <taxon>Lycopodiopsida</taxon>
        <taxon>Lycopodiales</taxon>
        <taxon>Lycopodiaceae</taxon>
        <taxon>Lycopodioideae</taxon>
        <taxon>Diphasiastrum</taxon>
    </lineage>
</organism>
<proteinExistence type="predicted"/>
<dbReference type="Proteomes" id="UP001162992">
    <property type="component" value="Chromosome 2"/>
</dbReference>
<dbReference type="EMBL" id="CM055093">
    <property type="protein sequence ID" value="KAJ7566144.1"/>
    <property type="molecule type" value="Genomic_DNA"/>
</dbReference>
<sequence>MHHLHRFLFGDPYLLLHHLREVAAMSSSSSSSPSSSELRVHASPHSSAAVAAIASPVRFISSSIKIPAPSRQPWNANGIVDCLRAHFDRVTSCVSAFVRHNSPIRQPLLCCASLSAGHDSNVRNWSQEQAIPPSKNAAARASVGESRGGRQGDGIQFVQESKEEEERVLISDVLVQDKDGQEIENAELLTIAREALKACKPNFALTTKEVQDDVHRIIQTGYFSSCLPMAEDTRDGVRLIFKVEPNQELKGLVCNGANVLPTRVIENAFREDYGKVINIQRLNTVLDTLNGWYRERGLFAQVTDVEILSDGILRIQVAEAEVNNIHIRFLDRKTGEPTVGHTRPETILRQLTTKKGQVYSLQQGKRDVETVFTMGIMEDVNLVPQAAGDTGMVDLTMNVVERKTGGFSAGGGLSGNGMTNGALSGLVGSFAYSHRNVFGRNQKLNISLERGQVDSMFRINYTDPWIEGDDKRTSRSISIQNSRSPGTITHGLRRDDASLGPSHGGVIIGRLVAAVDYSRPLRPKWSGTAGISFQRVGARDDNGRPKIVDMYGAPLTFSKKAYDDMLIGKLELVYTDSGDNGSSQLVLSTEQGLPIAPEWLFFNRTNIRARQGLRIGPVRCIASFSGGNVLVDLAPHEAFPIGGTNSVRGYDEGAVGSGRSCIVASGEISVPLVGPLEGAVFADYGTDLGSGKTVPGDPAGARGKPGSGYGFGAGIRVDSPLGPLRLEYAFNNNRARRFHFGIGYRN</sequence>
<reference evidence="2" key="1">
    <citation type="journal article" date="2024" name="Proc. Natl. Acad. Sci. U.S.A.">
        <title>Extraordinary preservation of gene collinearity over three hundred million years revealed in homosporous lycophytes.</title>
        <authorList>
            <person name="Li C."/>
            <person name="Wickell D."/>
            <person name="Kuo L.Y."/>
            <person name="Chen X."/>
            <person name="Nie B."/>
            <person name="Liao X."/>
            <person name="Peng D."/>
            <person name="Ji J."/>
            <person name="Jenkins J."/>
            <person name="Williams M."/>
            <person name="Shu S."/>
            <person name="Plott C."/>
            <person name="Barry K."/>
            <person name="Rajasekar S."/>
            <person name="Grimwood J."/>
            <person name="Han X."/>
            <person name="Sun S."/>
            <person name="Hou Z."/>
            <person name="He W."/>
            <person name="Dai G."/>
            <person name="Sun C."/>
            <person name="Schmutz J."/>
            <person name="Leebens-Mack J.H."/>
            <person name="Li F.W."/>
            <person name="Wang L."/>
        </authorList>
    </citation>
    <scope>NUCLEOTIDE SEQUENCE [LARGE SCALE GENOMIC DNA]</scope>
    <source>
        <strain evidence="2">cv. PW_Plant_1</strain>
    </source>
</reference>
<protein>
    <submittedName>
        <fullName evidence="1">Uncharacterized protein</fullName>
    </submittedName>
</protein>
<evidence type="ECO:0000313" key="1">
    <source>
        <dbReference type="EMBL" id="KAJ7566144.1"/>
    </source>
</evidence>
<evidence type="ECO:0000313" key="2">
    <source>
        <dbReference type="Proteomes" id="UP001162992"/>
    </source>
</evidence>
<accession>A0ACC2EHT9</accession>